<reference evidence="1 2" key="1">
    <citation type="submission" date="2015-03" db="EMBL/GenBank/DDBJ databases">
        <title>Genomics and transcriptomics of the oil-accumulating basidiomycete yeast T. oleaginosus allow insights into substrate utilization and the diverse evolutionary trajectories of mating systems in fungi.</title>
        <authorList>
            <consortium name="DOE Joint Genome Institute"/>
            <person name="Kourist R."/>
            <person name="Kracht O."/>
            <person name="Bracharz F."/>
            <person name="Lipzen A."/>
            <person name="Nolan M."/>
            <person name="Ohm R."/>
            <person name="Grigoriev I."/>
            <person name="Sun S."/>
            <person name="Heitman J."/>
            <person name="Bruck T."/>
            <person name="Nowrousian M."/>
        </authorList>
    </citation>
    <scope>NUCLEOTIDE SEQUENCE [LARGE SCALE GENOMIC DNA]</scope>
    <source>
        <strain evidence="1 2">IBC0246</strain>
    </source>
</reference>
<keyword evidence="2" id="KW-1185">Reference proteome</keyword>
<name>A0A0J0XKY6_9TREE</name>
<sequence length="162" mass="17851">MRVQKSSMFMNPPSCLRSSLRNATLSPRASASTASSRSLMLSMLTRGRRSHVWKSFLPSPVMVVSRTPGRHSLLPVLGVHRRVAFNVEHGERPGLSNEKRSSYVSASWLMSIYCSLSSGYSGVDAHVDALDGVEAKINLVVLRLGQQVLNVRDKSPSSRDLR</sequence>
<dbReference type="AlphaFoldDB" id="A0A0J0XKY6"/>
<evidence type="ECO:0000313" key="1">
    <source>
        <dbReference type="EMBL" id="KLT41798.1"/>
    </source>
</evidence>
<dbReference type="Proteomes" id="UP000053611">
    <property type="component" value="Unassembled WGS sequence"/>
</dbReference>
<organism evidence="1 2">
    <name type="scientific">Cutaneotrichosporon oleaginosum</name>
    <dbReference type="NCBI Taxonomy" id="879819"/>
    <lineage>
        <taxon>Eukaryota</taxon>
        <taxon>Fungi</taxon>
        <taxon>Dikarya</taxon>
        <taxon>Basidiomycota</taxon>
        <taxon>Agaricomycotina</taxon>
        <taxon>Tremellomycetes</taxon>
        <taxon>Trichosporonales</taxon>
        <taxon>Trichosporonaceae</taxon>
        <taxon>Cutaneotrichosporon</taxon>
    </lineage>
</organism>
<accession>A0A0J0XKY6</accession>
<dbReference type="EMBL" id="KQ087213">
    <property type="protein sequence ID" value="KLT41798.1"/>
    <property type="molecule type" value="Genomic_DNA"/>
</dbReference>
<dbReference type="GeneID" id="28979898"/>
<evidence type="ECO:0000313" key="2">
    <source>
        <dbReference type="Proteomes" id="UP000053611"/>
    </source>
</evidence>
<gene>
    <name evidence="1" type="ORF">CC85DRAFT_107525</name>
</gene>
<proteinExistence type="predicted"/>
<dbReference type="RefSeq" id="XP_018278289.1">
    <property type="nucleotide sequence ID" value="XM_018419295.1"/>
</dbReference>
<protein>
    <submittedName>
        <fullName evidence="1">Uncharacterized protein</fullName>
    </submittedName>
</protein>